<dbReference type="Proteomes" id="UP000535182">
    <property type="component" value="Unassembled WGS sequence"/>
</dbReference>
<keyword evidence="1" id="KW-0812">Transmembrane</keyword>
<comment type="caution">
    <text evidence="2">The sequence shown here is derived from an EMBL/GenBank/DDBJ whole genome shotgun (WGS) entry which is preliminary data.</text>
</comment>
<feature type="transmembrane region" description="Helical" evidence="1">
    <location>
        <begin position="335"/>
        <end position="351"/>
    </location>
</feature>
<proteinExistence type="predicted"/>
<organism evidence="2 3">
    <name type="scientific">Tunturiibacter gelidiferens</name>
    <dbReference type="NCBI Taxonomy" id="3069689"/>
    <lineage>
        <taxon>Bacteria</taxon>
        <taxon>Pseudomonadati</taxon>
        <taxon>Acidobacteriota</taxon>
        <taxon>Terriglobia</taxon>
        <taxon>Terriglobales</taxon>
        <taxon>Acidobacteriaceae</taxon>
        <taxon>Tunturiibacter</taxon>
    </lineage>
</organism>
<feature type="transmembrane region" description="Helical" evidence="1">
    <location>
        <begin position="363"/>
        <end position="382"/>
    </location>
</feature>
<keyword evidence="1" id="KW-1133">Transmembrane helix</keyword>
<name>A0A9X0QEY0_9BACT</name>
<feature type="transmembrane region" description="Helical" evidence="1">
    <location>
        <begin position="80"/>
        <end position="102"/>
    </location>
</feature>
<evidence type="ECO:0000313" key="2">
    <source>
        <dbReference type="EMBL" id="MBB5328999.1"/>
    </source>
</evidence>
<reference evidence="2 3" key="1">
    <citation type="submission" date="2020-08" db="EMBL/GenBank/DDBJ databases">
        <title>Genomic Encyclopedia of Type Strains, Phase IV (KMG-V): Genome sequencing to study the core and pangenomes of soil and plant-associated prokaryotes.</title>
        <authorList>
            <person name="Whitman W."/>
        </authorList>
    </citation>
    <scope>NUCLEOTIDE SEQUENCE [LARGE SCALE GENOMIC DNA]</scope>
    <source>
        <strain evidence="2 3">X5P2</strain>
    </source>
</reference>
<protein>
    <recommendedName>
        <fullName evidence="4">Glycosyltransferase RgtA/B/C/D-like domain-containing protein</fullName>
    </recommendedName>
</protein>
<dbReference type="RefSeq" id="WP_183977076.1">
    <property type="nucleotide sequence ID" value="NZ_JACHEB010000005.1"/>
</dbReference>
<sequence>MTNRLLRFVLAQVLLSLLLLLIWSWPQIDDAYIFLTYARHLASSGLFAFNAGEVSYGFSSPAYVLLLASTSKLTGLAVSVGMANVLGLLLCTLAALAIWLLWEELHLQLSDTEIIVSAILLSGPWFFTVWFFFGMETGLAVLSILGLLLALAKLRAQARTLPWLLVGIVSASTLAITRLESGIYIACAIIVTLFASRSRREVRDLILIAFFSGAVEIGWLLYAKRTFGTYMPWSSTARLLYYLPTAYTHIVAERFNHLDAIARTLFAIKAASHMLFDGPLKILLLALPLTVAIFFARAKSTPDTLQWMLRIAILGFVLQIVTFSYLFPLAQNRHFAPYLACLWVLVVPLIVRSAQRASRSVQSALVLAIVALWIGGAIQYRFSGEKLGPLHRLAARNLLPTDRVAAEPIGILAFESPAHIIDLGGLTDRDAWPMLEKFSNSQLSEVIAWDLSKGATKLVLKAEQCGASGQIFGHYCLINASDAQSLVHDSNSSKPIATQPPAPER</sequence>
<dbReference type="EMBL" id="JACHEB010000005">
    <property type="protein sequence ID" value="MBB5328999.1"/>
    <property type="molecule type" value="Genomic_DNA"/>
</dbReference>
<feature type="transmembrane region" description="Helical" evidence="1">
    <location>
        <begin position="308"/>
        <end position="329"/>
    </location>
</feature>
<feature type="transmembrane region" description="Helical" evidence="1">
    <location>
        <begin position="164"/>
        <end position="193"/>
    </location>
</feature>
<evidence type="ECO:0000256" key="1">
    <source>
        <dbReference type="SAM" id="Phobius"/>
    </source>
</evidence>
<accession>A0A9X0QEY0</accession>
<evidence type="ECO:0000313" key="3">
    <source>
        <dbReference type="Proteomes" id="UP000535182"/>
    </source>
</evidence>
<feature type="transmembrane region" description="Helical" evidence="1">
    <location>
        <begin position="140"/>
        <end position="158"/>
    </location>
</feature>
<keyword evidence="3" id="KW-1185">Reference proteome</keyword>
<keyword evidence="1" id="KW-0472">Membrane</keyword>
<feature type="transmembrane region" description="Helical" evidence="1">
    <location>
        <begin position="48"/>
        <end position="68"/>
    </location>
</feature>
<gene>
    <name evidence="2" type="ORF">HDF14_002615</name>
</gene>
<feature type="transmembrane region" description="Helical" evidence="1">
    <location>
        <begin position="205"/>
        <end position="223"/>
    </location>
</feature>
<dbReference type="AlphaFoldDB" id="A0A9X0QEY0"/>
<evidence type="ECO:0008006" key="4">
    <source>
        <dbReference type="Google" id="ProtNLM"/>
    </source>
</evidence>
<feature type="transmembrane region" description="Helical" evidence="1">
    <location>
        <begin position="278"/>
        <end position="296"/>
    </location>
</feature>